<organism evidence="5 6">
    <name type="scientific">Pseudoduganella lurida</name>
    <dbReference type="NCBI Taxonomy" id="1036180"/>
    <lineage>
        <taxon>Bacteria</taxon>
        <taxon>Pseudomonadati</taxon>
        <taxon>Pseudomonadota</taxon>
        <taxon>Betaproteobacteria</taxon>
        <taxon>Burkholderiales</taxon>
        <taxon>Oxalobacteraceae</taxon>
        <taxon>Telluria group</taxon>
        <taxon>Pseudoduganella</taxon>
    </lineage>
</organism>
<evidence type="ECO:0000313" key="5">
    <source>
        <dbReference type="EMBL" id="TWI70059.1"/>
    </source>
</evidence>
<dbReference type="InterPro" id="IPR032783">
    <property type="entry name" value="AraC_lig"/>
</dbReference>
<sequence length="300" mass="31450">MDPLSDVLSMLRPTDYAFRGLEAGGSWSLHYPADGSLKCFAITLGSCWLYGDAPIGQRRLQQGDVVMVSGGTAFRLCSDLESRPVDVAEALTVVGPGNVARIGTGIDCAGLGGYFGFGNTHAGILLAMLPEVLHVASAAGEALRLSIARLMQELRCPRPGGQLMASHFAQALLIEALRHHLDGAPSGQGNWLYALQDSKLSAALGAIHAEPGHPWTVALLAATAGMSRSAFAAHFAETVGEAPMAYVTRWRMLLACERLAVKGATISRVAASLGYESDSAFGAAFKRVLGASPRKVSDAS</sequence>
<keyword evidence="1" id="KW-0805">Transcription regulation</keyword>
<dbReference type="Pfam" id="PF12833">
    <property type="entry name" value="HTH_18"/>
    <property type="match status" value="1"/>
</dbReference>
<evidence type="ECO:0000313" key="6">
    <source>
        <dbReference type="Proteomes" id="UP000318431"/>
    </source>
</evidence>
<comment type="caution">
    <text evidence="5">The sequence shown here is derived from an EMBL/GenBank/DDBJ whole genome shotgun (WGS) entry which is preliminary data.</text>
</comment>
<dbReference type="Proteomes" id="UP000318431">
    <property type="component" value="Unassembled WGS sequence"/>
</dbReference>
<dbReference type="PROSITE" id="PS01124">
    <property type="entry name" value="HTH_ARAC_FAMILY_2"/>
    <property type="match status" value="1"/>
</dbReference>
<dbReference type="PROSITE" id="PS00041">
    <property type="entry name" value="HTH_ARAC_FAMILY_1"/>
    <property type="match status" value="1"/>
</dbReference>
<dbReference type="GO" id="GO:0043565">
    <property type="term" value="F:sequence-specific DNA binding"/>
    <property type="evidence" value="ECO:0007669"/>
    <property type="project" value="InterPro"/>
</dbReference>
<evidence type="ECO:0000259" key="4">
    <source>
        <dbReference type="PROSITE" id="PS01124"/>
    </source>
</evidence>
<proteinExistence type="predicted"/>
<keyword evidence="2 5" id="KW-0238">DNA-binding</keyword>
<evidence type="ECO:0000256" key="2">
    <source>
        <dbReference type="ARBA" id="ARBA00023125"/>
    </source>
</evidence>
<evidence type="ECO:0000256" key="3">
    <source>
        <dbReference type="ARBA" id="ARBA00023163"/>
    </source>
</evidence>
<dbReference type="PANTHER" id="PTHR46796:SF7">
    <property type="entry name" value="ARAC FAMILY TRANSCRIPTIONAL REGULATOR"/>
    <property type="match status" value="1"/>
</dbReference>
<dbReference type="PANTHER" id="PTHR46796">
    <property type="entry name" value="HTH-TYPE TRANSCRIPTIONAL ACTIVATOR RHAS-RELATED"/>
    <property type="match status" value="1"/>
</dbReference>
<reference evidence="5 6" key="1">
    <citation type="journal article" date="2015" name="Stand. Genomic Sci.">
        <title>Genomic Encyclopedia of Bacterial and Archaeal Type Strains, Phase III: the genomes of soil and plant-associated and newly described type strains.</title>
        <authorList>
            <person name="Whitman W.B."/>
            <person name="Woyke T."/>
            <person name="Klenk H.P."/>
            <person name="Zhou Y."/>
            <person name="Lilburn T.G."/>
            <person name="Beck B.J."/>
            <person name="De Vos P."/>
            <person name="Vandamme P."/>
            <person name="Eisen J.A."/>
            <person name="Garrity G."/>
            <person name="Hugenholtz P."/>
            <person name="Kyrpides N.C."/>
        </authorList>
    </citation>
    <scope>NUCLEOTIDE SEQUENCE [LARGE SCALE GENOMIC DNA]</scope>
    <source>
        <strain evidence="5 6">CGMCC 1.10822</strain>
    </source>
</reference>
<keyword evidence="6" id="KW-1185">Reference proteome</keyword>
<keyword evidence="3" id="KW-0804">Transcription</keyword>
<feature type="domain" description="HTH araC/xylS-type" evidence="4">
    <location>
        <begin position="201"/>
        <end position="299"/>
    </location>
</feature>
<accession>A0A562RM24</accession>
<dbReference type="SMART" id="SM00342">
    <property type="entry name" value="HTH_ARAC"/>
    <property type="match status" value="1"/>
</dbReference>
<evidence type="ECO:0000256" key="1">
    <source>
        <dbReference type="ARBA" id="ARBA00023015"/>
    </source>
</evidence>
<protein>
    <submittedName>
        <fullName evidence="5">AraC-like DNA-binding protein</fullName>
    </submittedName>
</protein>
<dbReference type="AlphaFoldDB" id="A0A562RM24"/>
<dbReference type="SUPFAM" id="SSF46689">
    <property type="entry name" value="Homeodomain-like"/>
    <property type="match status" value="2"/>
</dbReference>
<dbReference type="InterPro" id="IPR009057">
    <property type="entry name" value="Homeodomain-like_sf"/>
</dbReference>
<dbReference type="GO" id="GO:0003700">
    <property type="term" value="F:DNA-binding transcription factor activity"/>
    <property type="evidence" value="ECO:0007669"/>
    <property type="project" value="InterPro"/>
</dbReference>
<dbReference type="InterPro" id="IPR050204">
    <property type="entry name" value="AraC_XylS_family_regulators"/>
</dbReference>
<dbReference type="EMBL" id="VLLB01000001">
    <property type="protein sequence ID" value="TWI70059.1"/>
    <property type="molecule type" value="Genomic_DNA"/>
</dbReference>
<name>A0A562RM24_9BURK</name>
<dbReference type="OrthoDB" id="9789899at2"/>
<dbReference type="InterPro" id="IPR018060">
    <property type="entry name" value="HTH_AraC"/>
</dbReference>
<dbReference type="Pfam" id="PF12852">
    <property type="entry name" value="Cupin_6"/>
    <property type="match status" value="1"/>
</dbReference>
<dbReference type="InterPro" id="IPR018062">
    <property type="entry name" value="HTH_AraC-typ_CS"/>
</dbReference>
<gene>
    <name evidence="5" type="ORF">IP91_01137</name>
</gene>
<dbReference type="Gene3D" id="1.10.10.60">
    <property type="entry name" value="Homeodomain-like"/>
    <property type="match status" value="1"/>
</dbReference>
<dbReference type="RefSeq" id="WP_145647754.1">
    <property type="nucleotide sequence ID" value="NZ_VLLB01000001.1"/>
</dbReference>